<evidence type="ECO:0000313" key="2">
    <source>
        <dbReference type="EMBL" id="MCF7567650.1"/>
    </source>
</evidence>
<evidence type="ECO:0000313" key="3">
    <source>
        <dbReference type="Proteomes" id="UP001199795"/>
    </source>
</evidence>
<dbReference type="InterPro" id="IPR025665">
    <property type="entry name" value="Beta-barrel_OMP_2"/>
</dbReference>
<accession>A0AAE3ELK7</accession>
<dbReference type="AlphaFoldDB" id="A0AAE3ELK7"/>
<dbReference type="Pfam" id="PF13568">
    <property type="entry name" value="OMP_b-brl_2"/>
    <property type="match status" value="1"/>
</dbReference>
<name>A0AAE3ELK7_9FLAO</name>
<sequence>MSKKVLTMIVVLGIIMTTTAQEVKFGIKGGLNLASINGDVSDDLKSRSSFHFGIVTEVPISEEFSIQPELLVSGQGARDEYEGVNEELKLNYLTLPIQGKYYVSKGLSVEAGPQFGVLLSAESEFDGEDEDIKDFVKNIDFGFNLGIGYQLDNGIGVGARYNFGLSNINDEEGFDSSVKNGVFQISVGYFF</sequence>
<dbReference type="InterPro" id="IPR011250">
    <property type="entry name" value="OMP/PagP_B-barrel"/>
</dbReference>
<keyword evidence="3" id="KW-1185">Reference proteome</keyword>
<dbReference type="Proteomes" id="UP001199795">
    <property type="component" value="Unassembled WGS sequence"/>
</dbReference>
<protein>
    <submittedName>
        <fullName evidence="2">PorT family protein</fullName>
    </submittedName>
</protein>
<gene>
    <name evidence="2" type="ORF">L3X37_04630</name>
</gene>
<reference evidence="2" key="1">
    <citation type="submission" date="2022-01" db="EMBL/GenBank/DDBJ databases">
        <title>Draft genome sequence of Sabulilitoribacter arenilitoris KCTC 52401.</title>
        <authorList>
            <person name="Oh J.-S."/>
        </authorList>
    </citation>
    <scope>NUCLEOTIDE SEQUENCE</scope>
    <source>
        <strain evidence="2">HMF6543</strain>
    </source>
</reference>
<dbReference type="EMBL" id="JAKKDU010000004">
    <property type="protein sequence ID" value="MCF7567650.1"/>
    <property type="molecule type" value="Genomic_DNA"/>
</dbReference>
<organism evidence="2 3">
    <name type="scientific">Wocania arenilitoris</name>
    <dbReference type="NCBI Taxonomy" id="2044858"/>
    <lineage>
        <taxon>Bacteria</taxon>
        <taxon>Pseudomonadati</taxon>
        <taxon>Bacteroidota</taxon>
        <taxon>Flavobacteriia</taxon>
        <taxon>Flavobacteriales</taxon>
        <taxon>Flavobacteriaceae</taxon>
        <taxon>Wocania</taxon>
    </lineage>
</organism>
<comment type="caution">
    <text evidence="2">The sequence shown here is derived from an EMBL/GenBank/DDBJ whole genome shotgun (WGS) entry which is preliminary data.</text>
</comment>
<proteinExistence type="predicted"/>
<dbReference type="SUPFAM" id="SSF56925">
    <property type="entry name" value="OMPA-like"/>
    <property type="match status" value="1"/>
</dbReference>
<feature type="domain" description="Outer membrane protein beta-barrel" evidence="1">
    <location>
        <begin position="20"/>
        <end position="168"/>
    </location>
</feature>
<dbReference type="RefSeq" id="WP_237238998.1">
    <property type="nucleotide sequence ID" value="NZ_JAKKDU010000004.1"/>
</dbReference>
<evidence type="ECO:0000259" key="1">
    <source>
        <dbReference type="Pfam" id="PF13568"/>
    </source>
</evidence>